<proteinExistence type="predicted"/>
<dbReference type="AlphaFoldDB" id="A0A7S4JBY9"/>
<name>A0A7S4JBY9_9EUKA</name>
<gene>
    <name evidence="1" type="ORF">CPOL0286_LOCUS16094</name>
</gene>
<dbReference type="InterPro" id="IPR029404">
    <property type="entry name" value="CDIN1"/>
</dbReference>
<dbReference type="Pfam" id="PF14811">
    <property type="entry name" value="TPD"/>
    <property type="match status" value="1"/>
</dbReference>
<evidence type="ECO:0008006" key="2">
    <source>
        <dbReference type="Google" id="ProtNLM"/>
    </source>
</evidence>
<evidence type="ECO:0000313" key="1">
    <source>
        <dbReference type="EMBL" id="CAE2258820.1"/>
    </source>
</evidence>
<dbReference type="EMBL" id="HBKO01035336">
    <property type="protein sequence ID" value="CAE2258820.1"/>
    <property type="molecule type" value="Transcribed_RNA"/>
</dbReference>
<protein>
    <recommendedName>
        <fullName evidence="2">CDAN1-interacting nuclease 1</fullName>
    </recommendedName>
</protein>
<reference evidence="1" key="1">
    <citation type="submission" date="2021-01" db="EMBL/GenBank/DDBJ databases">
        <authorList>
            <person name="Corre E."/>
            <person name="Pelletier E."/>
            <person name="Niang G."/>
            <person name="Scheremetjew M."/>
            <person name="Finn R."/>
            <person name="Kale V."/>
            <person name="Holt S."/>
            <person name="Cochrane G."/>
            <person name="Meng A."/>
            <person name="Brown T."/>
            <person name="Cohen L."/>
        </authorList>
    </citation>
    <scope>NUCLEOTIDE SEQUENCE</scope>
    <source>
        <strain evidence="1">UIO037</strain>
    </source>
</reference>
<accession>A0A7S4JBY9</accession>
<organism evidence="1">
    <name type="scientific">Prymnesium polylepis</name>
    <dbReference type="NCBI Taxonomy" id="72548"/>
    <lineage>
        <taxon>Eukaryota</taxon>
        <taxon>Haptista</taxon>
        <taxon>Haptophyta</taxon>
        <taxon>Prymnesiophyceae</taxon>
        <taxon>Prymnesiales</taxon>
        <taxon>Prymnesiaceae</taxon>
        <taxon>Prymnesium</taxon>
    </lineage>
</organism>
<sequence length="312" mass="34482">MDETRRCCECKVDKSRLGYSNAQWKKAPRCRCMDCTGVVPAPAHSVSGSKPPLLHAPVPLAIETTADSSTLPGAGESVTSLTGDEIQLSWLPSLPTPSDLQEERAIRALFPGVDFGGSKRSLASQLQRYRSRWEDMSSTQQAQITRVCRDIGFDLGQAIGLRTTVYRSAQPWKFEGSEQETQLKAEAFEDGVEAILLAHGVEYQTQAQQIAAAYEEGSPALPPTPDFLVRSRLVINNRPVRWIEVKNFYGAGIEHGIKPWTPTLKIQRQLAKYVEAYGPHGAVVLKHGYALSFRARTSECIQLLDGGKLRKE</sequence>